<organism evidence="1 2">
    <name type="scientific">Saponaria officinalis</name>
    <name type="common">Common soapwort</name>
    <name type="synonym">Lychnis saponaria</name>
    <dbReference type="NCBI Taxonomy" id="3572"/>
    <lineage>
        <taxon>Eukaryota</taxon>
        <taxon>Viridiplantae</taxon>
        <taxon>Streptophyta</taxon>
        <taxon>Embryophyta</taxon>
        <taxon>Tracheophyta</taxon>
        <taxon>Spermatophyta</taxon>
        <taxon>Magnoliopsida</taxon>
        <taxon>eudicotyledons</taxon>
        <taxon>Gunneridae</taxon>
        <taxon>Pentapetalae</taxon>
        <taxon>Caryophyllales</taxon>
        <taxon>Caryophyllaceae</taxon>
        <taxon>Caryophylleae</taxon>
        <taxon>Saponaria</taxon>
    </lineage>
</organism>
<sequence>MIFTDDLTLFGDLQSVKAGKNKLDDFAKYSGLHANEEKTNIYYARVHETGFQEGIFPYTYLGIPLKPGRIQSSMYIPLYNKIQAELTYSRVKLLPYAGKLKLINSVIFGLEKY</sequence>
<dbReference type="EMBL" id="JBDFQZ010000008">
    <property type="protein sequence ID" value="KAK9699285.1"/>
    <property type="molecule type" value="Genomic_DNA"/>
</dbReference>
<evidence type="ECO:0008006" key="3">
    <source>
        <dbReference type="Google" id="ProtNLM"/>
    </source>
</evidence>
<dbReference type="PANTHER" id="PTHR33116">
    <property type="entry name" value="REVERSE TRANSCRIPTASE ZINC-BINDING DOMAIN-CONTAINING PROTEIN-RELATED-RELATED"/>
    <property type="match status" value="1"/>
</dbReference>
<comment type="caution">
    <text evidence="1">The sequence shown here is derived from an EMBL/GenBank/DDBJ whole genome shotgun (WGS) entry which is preliminary data.</text>
</comment>
<reference evidence="1" key="1">
    <citation type="submission" date="2024-03" db="EMBL/GenBank/DDBJ databases">
        <title>WGS assembly of Saponaria officinalis var. Norfolk2.</title>
        <authorList>
            <person name="Jenkins J."/>
            <person name="Shu S."/>
            <person name="Grimwood J."/>
            <person name="Barry K."/>
            <person name="Goodstein D."/>
            <person name="Schmutz J."/>
            <person name="Leebens-Mack J."/>
            <person name="Osbourn A."/>
        </authorList>
    </citation>
    <scope>NUCLEOTIDE SEQUENCE [LARGE SCALE GENOMIC DNA]</scope>
    <source>
        <strain evidence="1">JIC</strain>
    </source>
</reference>
<keyword evidence="2" id="KW-1185">Reference proteome</keyword>
<proteinExistence type="predicted"/>
<evidence type="ECO:0000313" key="1">
    <source>
        <dbReference type="EMBL" id="KAK9699285.1"/>
    </source>
</evidence>
<gene>
    <name evidence="1" type="ORF">RND81_08G164900</name>
</gene>
<dbReference type="PANTHER" id="PTHR33116:SF80">
    <property type="entry name" value="REVERSE TRANSCRIPTASE ZINC-BINDING DOMAIN-CONTAINING PROTEIN"/>
    <property type="match status" value="1"/>
</dbReference>
<name>A0AAW1J8F6_SAPOF</name>
<dbReference type="AlphaFoldDB" id="A0AAW1J8F6"/>
<evidence type="ECO:0000313" key="2">
    <source>
        <dbReference type="Proteomes" id="UP001443914"/>
    </source>
</evidence>
<accession>A0AAW1J8F6</accession>
<protein>
    <recommendedName>
        <fullName evidence="3">Reverse transcriptase domain-containing protein</fullName>
    </recommendedName>
</protein>
<dbReference type="Proteomes" id="UP001443914">
    <property type="component" value="Unassembled WGS sequence"/>
</dbReference>